<protein>
    <submittedName>
        <fullName evidence="2">Glycoside hydrolase family 88 protein</fullName>
    </submittedName>
</protein>
<keyword evidence="1 2" id="KW-0378">Hydrolase</keyword>
<dbReference type="Pfam" id="PF07470">
    <property type="entry name" value="Glyco_hydro_88"/>
    <property type="match status" value="1"/>
</dbReference>
<dbReference type="SUPFAM" id="SSF48208">
    <property type="entry name" value="Six-hairpin glycosidases"/>
    <property type="match status" value="1"/>
</dbReference>
<dbReference type="GO" id="GO:0005975">
    <property type="term" value="P:carbohydrate metabolic process"/>
    <property type="evidence" value="ECO:0007669"/>
    <property type="project" value="InterPro"/>
</dbReference>
<sequence>MNKLYVILLTVLTSVHCGTAWSRNDEAAAVLAIADRAYEYQEAHPTGTDLWEWQYGTYYSGLFDLYRVNPQIKYLKSMMSMGNRYKWSLRPRPYDANVFAIGHMYLGLYKILGDPKLIENVGYNLDANFERDPHRPDVTMTGNRYWHNWWSWCDALFMAPPTYTLYSEVTGDSKYLNKMDELWKITHAHLYDKTERLYYRDDKYIGKSTPKGAKVFWSRGNGWVMAGLAKVLQSMPEEYGNREFYTTLFQEMAYRIKELQLQEGYWPTSLLDSSHFGGRESSGTSFFCYALCYGINAGLLPEKDFRQTVLSAWKFLCENVDENGRLGYVQLVGESPENVQENHTESYGQGAFLMAASEVYKLLLR</sequence>
<reference evidence="2" key="1">
    <citation type="journal article" date="2021" name="PeerJ">
        <title>Extensive microbial diversity within the chicken gut microbiome revealed by metagenomics and culture.</title>
        <authorList>
            <person name="Gilroy R."/>
            <person name="Ravi A."/>
            <person name="Getino M."/>
            <person name="Pursley I."/>
            <person name="Horton D.L."/>
            <person name="Alikhan N.F."/>
            <person name="Baker D."/>
            <person name="Gharbi K."/>
            <person name="Hall N."/>
            <person name="Watson M."/>
            <person name="Adriaenssens E.M."/>
            <person name="Foster-Nyarko E."/>
            <person name="Jarju S."/>
            <person name="Secka A."/>
            <person name="Antonio M."/>
            <person name="Oren A."/>
            <person name="Chaudhuri R.R."/>
            <person name="La Ragione R."/>
            <person name="Hildebrand F."/>
            <person name="Pallen M.J."/>
        </authorList>
    </citation>
    <scope>NUCLEOTIDE SEQUENCE</scope>
    <source>
        <strain evidence="2">5134</strain>
    </source>
</reference>
<dbReference type="Gene3D" id="1.50.10.10">
    <property type="match status" value="1"/>
</dbReference>
<accession>A0A9D2CB63</accession>
<dbReference type="Proteomes" id="UP000886844">
    <property type="component" value="Unassembled WGS sequence"/>
</dbReference>
<dbReference type="InterPro" id="IPR010905">
    <property type="entry name" value="Glyco_hydro_88"/>
</dbReference>
<dbReference type="EMBL" id="DXDA01000012">
    <property type="protein sequence ID" value="HIY68027.1"/>
    <property type="molecule type" value="Genomic_DNA"/>
</dbReference>
<name>A0A9D2CB63_9BACT</name>
<reference evidence="2" key="2">
    <citation type="submission" date="2021-04" db="EMBL/GenBank/DDBJ databases">
        <authorList>
            <person name="Gilroy R."/>
        </authorList>
    </citation>
    <scope>NUCLEOTIDE SEQUENCE</scope>
    <source>
        <strain evidence="2">5134</strain>
    </source>
</reference>
<dbReference type="GO" id="GO:0016787">
    <property type="term" value="F:hydrolase activity"/>
    <property type="evidence" value="ECO:0007669"/>
    <property type="project" value="UniProtKB-KW"/>
</dbReference>
<evidence type="ECO:0000256" key="1">
    <source>
        <dbReference type="ARBA" id="ARBA00022801"/>
    </source>
</evidence>
<proteinExistence type="predicted"/>
<evidence type="ECO:0000313" key="3">
    <source>
        <dbReference type="Proteomes" id="UP000886844"/>
    </source>
</evidence>
<evidence type="ECO:0000313" key="2">
    <source>
        <dbReference type="EMBL" id="HIY68027.1"/>
    </source>
</evidence>
<dbReference type="InterPro" id="IPR052043">
    <property type="entry name" value="PolySaccharide_Degr_Enz"/>
</dbReference>
<organism evidence="2 3">
    <name type="scientific">Candidatus Alistipes intestinigallinarum</name>
    <dbReference type="NCBI Taxonomy" id="2838440"/>
    <lineage>
        <taxon>Bacteria</taxon>
        <taxon>Pseudomonadati</taxon>
        <taxon>Bacteroidota</taxon>
        <taxon>Bacteroidia</taxon>
        <taxon>Bacteroidales</taxon>
        <taxon>Rikenellaceae</taxon>
        <taxon>Alistipes</taxon>
    </lineage>
</organism>
<dbReference type="PANTHER" id="PTHR33886:SF8">
    <property type="entry name" value="UNSATURATED RHAMNOGALACTURONAN HYDROLASE (EUROFUNG)"/>
    <property type="match status" value="1"/>
</dbReference>
<gene>
    <name evidence="2" type="ORF">H9828_01265</name>
</gene>
<dbReference type="PANTHER" id="PTHR33886">
    <property type="entry name" value="UNSATURATED RHAMNOGALACTURONAN HYDROLASE (EUROFUNG)"/>
    <property type="match status" value="1"/>
</dbReference>
<dbReference type="InterPro" id="IPR008928">
    <property type="entry name" value="6-hairpin_glycosidase_sf"/>
</dbReference>
<comment type="caution">
    <text evidence="2">The sequence shown here is derived from an EMBL/GenBank/DDBJ whole genome shotgun (WGS) entry which is preliminary data.</text>
</comment>
<dbReference type="AlphaFoldDB" id="A0A9D2CB63"/>
<dbReference type="InterPro" id="IPR012341">
    <property type="entry name" value="6hp_glycosidase-like_sf"/>
</dbReference>